<evidence type="ECO:0000313" key="2">
    <source>
        <dbReference type="Proteomes" id="UP000015001"/>
    </source>
</evidence>
<keyword evidence="2" id="KW-1185">Reference proteome</keyword>
<organism evidence="1 2">
    <name type="scientific">Streptomyces afghaniensis 772</name>
    <dbReference type="NCBI Taxonomy" id="1283301"/>
    <lineage>
        <taxon>Bacteria</taxon>
        <taxon>Bacillati</taxon>
        <taxon>Actinomycetota</taxon>
        <taxon>Actinomycetes</taxon>
        <taxon>Kitasatosporales</taxon>
        <taxon>Streptomycetaceae</taxon>
        <taxon>Streptomyces</taxon>
    </lineage>
</organism>
<reference evidence="1 2" key="1">
    <citation type="submission" date="2013-02" db="EMBL/GenBank/DDBJ databases">
        <title>Draft Genome Sequence of Streptomyces afghaniensis, Which Produces Compounds of the Julimycin B-Complex.</title>
        <authorList>
            <person name="Gruening B.A."/>
            <person name="Praeg A."/>
            <person name="Erxleben A."/>
            <person name="Guenther S."/>
            <person name="Fiedler H.-P."/>
            <person name="Goodfellow M."/>
            <person name="Mueller M."/>
        </authorList>
    </citation>
    <scope>NUCLEOTIDE SEQUENCE [LARGE SCALE GENOMIC DNA]</scope>
    <source>
        <strain evidence="1 2">772</strain>
    </source>
</reference>
<name>S4MYI0_9ACTN</name>
<dbReference type="HOGENOM" id="CLU_3391545_0_0_11"/>
<accession>S4MYI0</accession>
<gene>
    <name evidence="1" type="ORF">STAFG_3939</name>
</gene>
<dbReference type="AlphaFoldDB" id="S4MYI0"/>
<proteinExistence type="predicted"/>
<dbReference type="EMBL" id="AOPY01001436">
    <property type="protein sequence ID" value="EPJ39027.1"/>
    <property type="molecule type" value="Genomic_DNA"/>
</dbReference>
<comment type="caution">
    <text evidence="1">The sequence shown here is derived from an EMBL/GenBank/DDBJ whole genome shotgun (WGS) entry which is preliminary data.</text>
</comment>
<protein>
    <submittedName>
        <fullName evidence="1">Uncharacterized protein</fullName>
    </submittedName>
</protein>
<evidence type="ECO:0000313" key="1">
    <source>
        <dbReference type="EMBL" id="EPJ39027.1"/>
    </source>
</evidence>
<dbReference type="Proteomes" id="UP000015001">
    <property type="component" value="Unassembled WGS sequence"/>
</dbReference>
<sequence>MFLRSSAAARARAERIRKKLTAYRKPSEGIRA</sequence>